<feature type="transmembrane region" description="Helical" evidence="23">
    <location>
        <begin position="628"/>
        <end position="647"/>
    </location>
</feature>
<feature type="compositionally biased region" description="Polar residues" evidence="22">
    <location>
        <begin position="251"/>
        <end position="266"/>
    </location>
</feature>
<evidence type="ECO:0000256" key="19">
    <source>
        <dbReference type="ARBA" id="ARBA00037475"/>
    </source>
</evidence>
<keyword evidence="11" id="KW-0805">Transcription regulation</keyword>
<feature type="compositionally biased region" description="Polar residues" evidence="22">
    <location>
        <begin position="304"/>
        <end position="313"/>
    </location>
</feature>
<dbReference type="GO" id="GO:0006094">
    <property type="term" value="P:gluconeogenesis"/>
    <property type="evidence" value="ECO:0007669"/>
    <property type="project" value="UniProtKB-KW"/>
</dbReference>
<dbReference type="GO" id="GO:0000977">
    <property type="term" value="F:RNA polymerase II transcription regulatory region sequence-specific DNA binding"/>
    <property type="evidence" value="ECO:0007669"/>
    <property type="project" value="TreeGrafter"/>
</dbReference>
<gene>
    <name evidence="27" type="ORF">J8A68_002996</name>
</gene>
<evidence type="ECO:0000259" key="24">
    <source>
        <dbReference type="PROSITE" id="PS50048"/>
    </source>
</evidence>
<evidence type="ECO:0000259" key="26">
    <source>
        <dbReference type="PROSITE" id="PS50850"/>
    </source>
</evidence>
<feature type="region of interest" description="Disordered" evidence="22">
    <location>
        <begin position="115"/>
        <end position="199"/>
    </location>
</feature>
<evidence type="ECO:0000256" key="18">
    <source>
        <dbReference type="ARBA" id="ARBA00035330"/>
    </source>
</evidence>
<keyword evidence="16" id="KW-0539">Nucleus</keyword>
<feature type="compositionally biased region" description="Basic residues" evidence="22">
    <location>
        <begin position="294"/>
        <end position="303"/>
    </location>
</feature>
<feature type="region of interest" description="Disordered" evidence="22">
    <location>
        <begin position="221"/>
        <end position="317"/>
    </location>
</feature>
<dbReference type="InterPro" id="IPR056751">
    <property type="entry name" value="PAS_13"/>
</dbReference>
<comment type="similarity">
    <text evidence="3 21">Belongs to the universal ribosomal protein uL15 family.</text>
</comment>
<dbReference type="FunFam" id="3.100.10.10:FF:000002">
    <property type="entry name" value="60S ribosomal protein L27a"/>
    <property type="match status" value="1"/>
</dbReference>
<dbReference type="PROSITE" id="PS00217">
    <property type="entry name" value="SUGAR_TRANSPORT_2"/>
    <property type="match status" value="1"/>
</dbReference>
<evidence type="ECO:0000256" key="1">
    <source>
        <dbReference type="ARBA" id="ARBA00004123"/>
    </source>
</evidence>
<dbReference type="InterPro" id="IPR001138">
    <property type="entry name" value="Zn2Cys6_DnaBD"/>
</dbReference>
<feature type="region of interest" description="Disordered" evidence="22">
    <location>
        <begin position="812"/>
        <end position="836"/>
    </location>
</feature>
<dbReference type="PANTHER" id="PTHR47659:SF1">
    <property type="entry name" value="TRANSCRIPTION ACTIVATOR OF GLUCONEOGENESIS ERT1"/>
    <property type="match status" value="1"/>
</dbReference>
<feature type="transmembrane region" description="Helical" evidence="23">
    <location>
        <begin position="895"/>
        <end position="916"/>
    </location>
</feature>
<feature type="domain" description="Zn(2)-C6 fungal-type" evidence="24">
    <location>
        <begin position="25"/>
        <end position="54"/>
    </location>
</feature>
<evidence type="ECO:0000313" key="28">
    <source>
        <dbReference type="Proteomes" id="UP000694255"/>
    </source>
</evidence>
<dbReference type="InterPro" id="IPR000014">
    <property type="entry name" value="PAS"/>
</dbReference>
<dbReference type="PROSITE" id="PS50048">
    <property type="entry name" value="ZN2_CY6_FUNGAL_2"/>
    <property type="match status" value="1"/>
</dbReference>
<dbReference type="PROSITE" id="PS50850">
    <property type="entry name" value="MFS"/>
    <property type="match status" value="1"/>
</dbReference>
<feature type="transmembrane region" description="Helical" evidence="23">
    <location>
        <begin position="682"/>
        <end position="704"/>
    </location>
</feature>
<evidence type="ECO:0000256" key="10">
    <source>
        <dbReference type="ARBA" id="ARBA00022989"/>
    </source>
</evidence>
<evidence type="ECO:0000256" key="5">
    <source>
        <dbReference type="ARBA" id="ARBA00022432"/>
    </source>
</evidence>
<comment type="subcellular location">
    <subcellularLocation>
        <location evidence="2">Membrane</location>
        <topology evidence="2">Multi-pass membrane protein</topology>
    </subcellularLocation>
    <subcellularLocation>
        <location evidence="1">Nucleus</location>
    </subcellularLocation>
</comment>
<evidence type="ECO:0000256" key="14">
    <source>
        <dbReference type="ARBA" id="ARBA00023159"/>
    </source>
</evidence>
<dbReference type="CDD" id="cd00067">
    <property type="entry name" value="GAL4"/>
    <property type="match status" value="1"/>
</dbReference>
<dbReference type="GO" id="GO:0015934">
    <property type="term" value="C:large ribosomal subunit"/>
    <property type="evidence" value="ECO:0007669"/>
    <property type="project" value="InterPro"/>
</dbReference>
<dbReference type="GO" id="GO:0008270">
    <property type="term" value="F:zinc ion binding"/>
    <property type="evidence" value="ECO:0007669"/>
    <property type="project" value="InterPro"/>
</dbReference>
<dbReference type="InterPro" id="IPR050335">
    <property type="entry name" value="ERT1_acuK_gluconeogen_tf"/>
</dbReference>
<protein>
    <recommendedName>
        <fullName evidence="20">Transcription activator of gluconeogenesis ERT1</fullName>
    </recommendedName>
    <alternativeName>
        <fullName evidence="18">60S ribosomal protein L28</fullName>
    </alternativeName>
</protein>
<evidence type="ECO:0000313" key="27">
    <source>
        <dbReference type="EMBL" id="KAG7663449.1"/>
    </source>
</evidence>
<feature type="compositionally biased region" description="Polar residues" evidence="22">
    <location>
        <begin position="115"/>
        <end position="130"/>
    </location>
</feature>
<comment type="function">
    <text evidence="19">Transcription factor which regulates nonfermentable carbon utilization. Activator of gluconeogenetic genes.</text>
</comment>
<evidence type="ECO:0000256" key="21">
    <source>
        <dbReference type="RuleBase" id="RU003888"/>
    </source>
</evidence>
<dbReference type="EMBL" id="JAGSYN010000137">
    <property type="protein sequence ID" value="KAG7663449.1"/>
    <property type="molecule type" value="Genomic_DNA"/>
</dbReference>
<sequence>MNGLDALEDNSKDSTKPKRKKTNRACNHCHKAHMTCDAGRPCKRCVQRGLDKTCEDAPRKRKKYLADVPNSSLAPTRLEHTTSEIHPIPVSNHRTYQATMFQHSATVPNLIQQPQEITPFPTSGPSTTQGFPPRPLQHPSQQPSIFGNSLPQFTHQQSQSPPQQQQQQQHHHQQQPYQQRTQPQQQFDQIPAPGKPRRTNFLSTAADLEYATLSNILQDSFGHHTTSNEGTPNSSNNFSPVISPHNMPNPGASSNGGSTKIGSPTDLSLHKMSGDSPSHNGVPSPLNPNEHHPHTSHHHHQKSNRPSSNSNIYDDSRYPKCDESINQYFIGRTEADHIAIFPDVITAIQNMKINDPAVYFERNSKSSLSFSIGIMPEDNHYNKLAKEQKADDVLFKEPEEIYEKVKKPFSYTPGYHSLIAYLRKRFPKHMLVKMAESMAVYRPSFIACTNSLKEGDLIFMEQCFQRTLLTYDTFIRISGTPTIVWRRTGEIAYVGNEFCILTGWTKEELVGGNQRRFIVELLDDKSVLEYFQVFSRIAFGDFLGATMTECTLLTPKKDIKIRTGSELITSVAIICLGSLQFGYHMSELNSPELVLSCKLSVPGSTPFNDSWFGRHGFVKCIPMSPTQIGLATSIFSIGGLIGSFYVGTIADKIGRKKTSLLHCVLYVIGSTINGFSNGLGQLLVGRFVVGLAAGSAIVITSLYINEVSPVNCKGLLGSMNQVSINCGILLTQLLALSWSNDNQWRLLLFMAAILGVINFIALLFYVHESPVWLANHGANTEAFTVLHRIRGGSYSLATDEVNSWKHVASSTNSNVTANQSTSPSPESDSLLENSTATDPFQRSSITVREYITSPEFKNSRTVATGILILQQFDGINSIIFYGVSVLVNIFPNYSIMINCLISLVNVVVTFASATIVDRVGRKPLLLTSVTFLGISTTLMAMGIMTTNSVLSIVGTFTYITFFAIGLGPIPFLLVGEVTQPVAKASAQSWGTTGKGRVGKHRKSPGGRGMAGGQHHHRTNLDKYHPGYFGKVGMRYFHKQNAHFWKPEINLDKLWSLVDESKKDEYLKSASASAAPVIDTLAHGYGKVLGKGRLPQVPVIVKARFVSKLAEEKIRAVGGVVELVA</sequence>
<dbReference type="Pfam" id="PF00828">
    <property type="entry name" value="Ribosomal_L27A"/>
    <property type="match status" value="1"/>
</dbReference>
<evidence type="ECO:0000256" key="16">
    <source>
        <dbReference type="ARBA" id="ARBA00023242"/>
    </source>
</evidence>
<keyword evidence="8" id="KW-0862">Zinc</keyword>
<keyword evidence="17 21" id="KW-0687">Ribonucleoprotein</keyword>
<dbReference type="GeneID" id="73469797"/>
<feature type="compositionally biased region" description="Polar residues" evidence="22">
    <location>
        <begin position="221"/>
        <end position="240"/>
    </location>
</feature>
<dbReference type="PROSITE" id="PS00463">
    <property type="entry name" value="ZN2_CY6_FUNGAL_1"/>
    <property type="match status" value="1"/>
</dbReference>
<evidence type="ECO:0000256" key="2">
    <source>
        <dbReference type="ARBA" id="ARBA00004141"/>
    </source>
</evidence>
<dbReference type="PROSITE" id="PS50112">
    <property type="entry name" value="PAS"/>
    <property type="match status" value="1"/>
</dbReference>
<comment type="similarity">
    <text evidence="4">Belongs to the ERT1/acuK family.</text>
</comment>
<name>A0A8J5QBL0_9ASCO</name>
<reference evidence="27 28" key="1">
    <citation type="journal article" date="2021" name="DNA Res.">
        <title>Genome analysis of Candida subhashii reveals its hybrid nature and dual mitochondrial genome conformations.</title>
        <authorList>
            <person name="Mixao V."/>
            <person name="Hegedusova E."/>
            <person name="Saus E."/>
            <person name="Pryszcz L.P."/>
            <person name="Cillingova A."/>
            <person name="Nosek J."/>
            <person name="Gabaldon T."/>
        </authorList>
    </citation>
    <scope>NUCLEOTIDE SEQUENCE [LARGE SCALE GENOMIC DNA]</scope>
    <source>
        <strain evidence="27 28">CBS 10753</strain>
    </source>
</reference>
<dbReference type="Pfam" id="PF00083">
    <property type="entry name" value="Sugar_tr"/>
    <property type="match status" value="1"/>
</dbReference>
<keyword evidence="28" id="KW-1185">Reference proteome</keyword>
<keyword evidence="14" id="KW-0010">Activator</keyword>
<dbReference type="PROSITE" id="PS00216">
    <property type="entry name" value="SUGAR_TRANSPORT_1"/>
    <property type="match status" value="1"/>
</dbReference>
<dbReference type="GO" id="GO:0016020">
    <property type="term" value="C:membrane"/>
    <property type="evidence" value="ECO:0007669"/>
    <property type="project" value="UniProtKB-SubCell"/>
</dbReference>
<feature type="region of interest" description="Disordered" evidence="22">
    <location>
        <begin position="1"/>
        <end position="24"/>
    </location>
</feature>
<keyword evidence="5" id="KW-0312">Gluconeogenesis</keyword>
<proteinExistence type="inferred from homology"/>
<accession>A0A8J5QBL0</accession>
<evidence type="ECO:0000256" key="4">
    <source>
        <dbReference type="ARBA" id="ARBA00010855"/>
    </source>
</evidence>
<feature type="transmembrane region" description="Helical" evidence="23">
    <location>
        <begin position="949"/>
        <end position="974"/>
    </location>
</feature>
<keyword evidence="7" id="KW-0479">Metal-binding</keyword>
<dbReference type="InterPro" id="IPR001196">
    <property type="entry name" value="Ribosomal_uL15_CS"/>
</dbReference>
<dbReference type="RefSeq" id="XP_049263681.1">
    <property type="nucleotide sequence ID" value="XM_049406805.1"/>
</dbReference>
<evidence type="ECO:0000256" key="12">
    <source>
        <dbReference type="ARBA" id="ARBA00023125"/>
    </source>
</evidence>
<comment type="caution">
    <text evidence="27">The sequence shown here is derived from an EMBL/GenBank/DDBJ whole genome shotgun (WGS) entry which is preliminary data.</text>
</comment>
<dbReference type="InterPro" id="IPR005828">
    <property type="entry name" value="MFS_sugar_transport-like"/>
</dbReference>
<evidence type="ECO:0000256" key="22">
    <source>
        <dbReference type="SAM" id="MobiDB-lite"/>
    </source>
</evidence>
<dbReference type="InterPro" id="IPR005829">
    <property type="entry name" value="Sugar_transporter_CS"/>
</dbReference>
<evidence type="ECO:0000256" key="9">
    <source>
        <dbReference type="ARBA" id="ARBA00022980"/>
    </source>
</evidence>
<feature type="transmembrane region" description="Helical" evidence="23">
    <location>
        <begin position="866"/>
        <end position="889"/>
    </location>
</feature>
<evidence type="ECO:0000256" key="13">
    <source>
        <dbReference type="ARBA" id="ARBA00023136"/>
    </source>
</evidence>
<keyword evidence="12" id="KW-0238">DNA-binding</keyword>
<keyword evidence="6 23" id="KW-0812">Transmembrane</keyword>
<keyword evidence="13 23" id="KW-0472">Membrane</keyword>
<evidence type="ECO:0000256" key="15">
    <source>
        <dbReference type="ARBA" id="ARBA00023163"/>
    </source>
</evidence>
<dbReference type="GO" id="GO:0005634">
    <property type="term" value="C:nucleus"/>
    <property type="evidence" value="ECO:0007669"/>
    <property type="project" value="UniProtKB-SubCell"/>
</dbReference>
<dbReference type="InterPro" id="IPR020846">
    <property type="entry name" value="MFS_dom"/>
</dbReference>
<keyword evidence="15" id="KW-0804">Transcription</keyword>
<dbReference type="Pfam" id="PF24990">
    <property type="entry name" value="PAS_13"/>
    <property type="match status" value="1"/>
</dbReference>
<dbReference type="GO" id="GO:0006412">
    <property type="term" value="P:translation"/>
    <property type="evidence" value="ECO:0007669"/>
    <property type="project" value="InterPro"/>
</dbReference>
<dbReference type="Pfam" id="PF00172">
    <property type="entry name" value="Zn_clus"/>
    <property type="match status" value="1"/>
</dbReference>
<feature type="compositionally biased region" description="Polar residues" evidence="22">
    <location>
        <begin position="138"/>
        <end position="150"/>
    </location>
</feature>
<evidence type="ECO:0000256" key="3">
    <source>
        <dbReference type="ARBA" id="ARBA00007320"/>
    </source>
</evidence>
<dbReference type="PROSITE" id="PS00475">
    <property type="entry name" value="RIBOSOMAL_L15"/>
    <property type="match status" value="1"/>
</dbReference>
<keyword evidence="10 23" id="KW-1133">Transmembrane helix</keyword>
<dbReference type="PANTHER" id="PTHR47659">
    <property type="entry name" value="ZN(II)2CYS6 TRANSCRIPTION FACTOR (EUROFUNG)-RELATED"/>
    <property type="match status" value="1"/>
</dbReference>
<dbReference type="Proteomes" id="UP000694255">
    <property type="component" value="Unassembled WGS sequence"/>
</dbReference>
<dbReference type="InterPro" id="IPR030878">
    <property type="entry name" value="Ribosomal_uL15"/>
</dbReference>
<dbReference type="GO" id="GO:0009267">
    <property type="term" value="P:cellular response to starvation"/>
    <property type="evidence" value="ECO:0007669"/>
    <property type="project" value="TreeGrafter"/>
</dbReference>
<feature type="domain" description="Major facilitator superfamily (MFS) profile" evidence="26">
    <location>
        <begin position="570"/>
        <end position="1124"/>
    </location>
</feature>
<feature type="region of interest" description="Disordered" evidence="22">
    <location>
        <begin position="989"/>
        <end position="1016"/>
    </location>
</feature>
<keyword evidence="9 21" id="KW-0689">Ribosomal protein</keyword>
<dbReference type="GO" id="GO:0022857">
    <property type="term" value="F:transmembrane transporter activity"/>
    <property type="evidence" value="ECO:0007669"/>
    <property type="project" value="InterPro"/>
</dbReference>
<evidence type="ECO:0000256" key="11">
    <source>
        <dbReference type="ARBA" id="ARBA00023015"/>
    </source>
</evidence>
<organism evidence="27 28">
    <name type="scientific">[Candida] subhashii</name>
    <dbReference type="NCBI Taxonomy" id="561895"/>
    <lineage>
        <taxon>Eukaryota</taxon>
        <taxon>Fungi</taxon>
        <taxon>Dikarya</taxon>
        <taxon>Ascomycota</taxon>
        <taxon>Saccharomycotina</taxon>
        <taxon>Pichiomycetes</taxon>
        <taxon>Debaryomycetaceae</taxon>
        <taxon>Spathaspora</taxon>
    </lineage>
</organism>
<evidence type="ECO:0000256" key="17">
    <source>
        <dbReference type="ARBA" id="ARBA00023274"/>
    </source>
</evidence>
<feature type="domain" description="PAS" evidence="25">
    <location>
        <begin position="481"/>
        <end position="541"/>
    </location>
</feature>
<dbReference type="SMART" id="SM00066">
    <property type="entry name" value="GAL4"/>
    <property type="match status" value="1"/>
</dbReference>
<evidence type="ECO:0000256" key="6">
    <source>
        <dbReference type="ARBA" id="ARBA00022692"/>
    </source>
</evidence>
<dbReference type="HAMAP" id="MF_01341">
    <property type="entry name" value="Ribosomal_uL15"/>
    <property type="match status" value="1"/>
</dbReference>
<evidence type="ECO:0000256" key="7">
    <source>
        <dbReference type="ARBA" id="ARBA00022723"/>
    </source>
</evidence>
<feature type="transmembrane region" description="Helical" evidence="23">
    <location>
        <begin position="923"/>
        <end position="943"/>
    </location>
</feature>
<feature type="transmembrane region" description="Helical" evidence="23">
    <location>
        <begin position="744"/>
        <end position="766"/>
    </location>
</feature>
<dbReference type="GO" id="GO:0000981">
    <property type="term" value="F:DNA-binding transcription factor activity, RNA polymerase II-specific"/>
    <property type="evidence" value="ECO:0007669"/>
    <property type="project" value="InterPro"/>
</dbReference>
<evidence type="ECO:0000256" key="20">
    <source>
        <dbReference type="ARBA" id="ARBA00040903"/>
    </source>
</evidence>
<dbReference type="OrthoDB" id="4540492at2759"/>
<feature type="compositionally biased region" description="Low complexity" evidence="22">
    <location>
        <begin position="151"/>
        <end position="189"/>
    </location>
</feature>
<dbReference type="GO" id="GO:0003735">
    <property type="term" value="F:structural constituent of ribosome"/>
    <property type="evidence" value="ECO:0007669"/>
    <property type="project" value="InterPro"/>
</dbReference>
<dbReference type="AlphaFoldDB" id="A0A8J5QBL0"/>
<evidence type="ECO:0000259" key="25">
    <source>
        <dbReference type="PROSITE" id="PS50112"/>
    </source>
</evidence>
<evidence type="ECO:0000256" key="23">
    <source>
        <dbReference type="SAM" id="Phobius"/>
    </source>
</evidence>
<dbReference type="InterPro" id="IPR021131">
    <property type="entry name" value="Ribosomal_uL15/eL18"/>
</dbReference>
<evidence type="ECO:0000256" key="8">
    <source>
        <dbReference type="ARBA" id="ARBA00022833"/>
    </source>
</evidence>